<proteinExistence type="predicted"/>
<dbReference type="InterPro" id="IPR011764">
    <property type="entry name" value="Biotin_carboxylation_dom"/>
</dbReference>
<keyword evidence="3 5" id="KW-0067">ATP-binding</keyword>
<evidence type="ECO:0000256" key="1">
    <source>
        <dbReference type="ARBA" id="ARBA00022598"/>
    </source>
</evidence>
<keyword evidence="4" id="KW-0092">Biotin</keyword>
<keyword evidence="10" id="KW-1185">Reference proteome</keyword>
<dbReference type="PANTHER" id="PTHR18866:SF128">
    <property type="entry name" value="UREA AMIDOLYASE"/>
    <property type="match status" value="1"/>
</dbReference>
<evidence type="ECO:0000259" key="7">
    <source>
        <dbReference type="PROSITE" id="PS50975"/>
    </source>
</evidence>
<keyword evidence="2 5" id="KW-0547">Nucleotide-binding</keyword>
<reference evidence="9 10" key="1">
    <citation type="submission" date="2018-11" db="EMBL/GenBank/DDBJ databases">
        <title>Trebonia kvetii gen.nov., sp.nov., a novel acidophilic actinobacterium, and proposal of the new actinobacterial family Treboniaceae fam. nov.</title>
        <authorList>
            <person name="Rapoport D."/>
            <person name="Sagova-Mareckova M."/>
            <person name="Sedlacek I."/>
            <person name="Provaznik J."/>
            <person name="Kralova S."/>
            <person name="Pavlinic D."/>
            <person name="Benes V."/>
            <person name="Kopecky J."/>
        </authorList>
    </citation>
    <scope>NUCLEOTIDE SEQUENCE [LARGE SCALE GENOMIC DNA]</scope>
    <source>
        <strain evidence="9 10">15Tr583</strain>
    </source>
</reference>
<protein>
    <submittedName>
        <fullName evidence="9">ATP-grasp domain-containing protein</fullName>
    </submittedName>
</protein>
<dbReference type="SMART" id="SM00878">
    <property type="entry name" value="Biotin_carb_C"/>
    <property type="match status" value="1"/>
</dbReference>
<dbReference type="Pfam" id="PF02785">
    <property type="entry name" value="Biotin_carb_C"/>
    <property type="match status" value="1"/>
</dbReference>
<feature type="compositionally biased region" description="Low complexity" evidence="6">
    <location>
        <begin position="506"/>
        <end position="515"/>
    </location>
</feature>
<evidence type="ECO:0000313" key="10">
    <source>
        <dbReference type="Proteomes" id="UP000460272"/>
    </source>
</evidence>
<evidence type="ECO:0000256" key="6">
    <source>
        <dbReference type="SAM" id="MobiDB-lite"/>
    </source>
</evidence>
<dbReference type="Gene3D" id="3.30.470.20">
    <property type="entry name" value="ATP-grasp fold, B domain"/>
    <property type="match status" value="1"/>
</dbReference>
<dbReference type="SUPFAM" id="SSF56059">
    <property type="entry name" value="Glutathione synthetase ATP-binding domain-like"/>
    <property type="match status" value="1"/>
</dbReference>
<dbReference type="Pfam" id="PF02786">
    <property type="entry name" value="CPSase_L_D2"/>
    <property type="match status" value="1"/>
</dbReference>
<keyword evidence="1" id="KW-0436">Ligase</keyword>
<dbReference type="OrthoDB" id="9760256at2"/>
<accession>A0A6P2C432</accession>
<dbReference type="GO" id="GO:0046872">
    <property type="term" value="F:metal ion binding"/>
    <property type="evidence" value="ECO:0007669"/>
    <property type="project" value="InterPro"/>
</dbReference>
<dbReference type="InterPro" id="IPR011761">
    <property type="entry name" value="ATP-grasp"/>
</dbReference>
<dbReference type="InterPro" id="IPR016185">
    <property type="entry name" value="PreATP-grasp_dom_sf"/>
</dbReference>
<dbReference type="SUPFAM" id="SSF52440">
    <property type="entry name" value="PreATP-grasp domain"/>
    <property type="match status" value="1"/>
</dbReference>
<dbReference type="Proteomes" id="UP000460272">
    <property type="component" value="Unassembled WGS sequence"/>
</dbReference>
<comment type="caution">
    <text evidence="9">The sequence shown here is derived from an EMBL/GenBank/DDBJ whole genome shotgun (WGS) entry which is preliminary data.</text>
</comment>
<evidence type="ECO:0000313" key="9">
    <source>
        <dbReference type="EMBL" id="TVZ05216.1"/>
    </source>
</evidence>
<sequence>MSGRRVLRRVLVANRGEIAVRVIRTFRRLGIETVLTVSEADAASLAARLADRVIGVGAAPAAASYLNVDAVAGAAVAARADAVHPGYGFLSENARLARACAAAGVVFIGPDPETLEATGDKLAAREHAVAAGLPVLPGGHVTAAGRSDADIAAMESRAQQASPGLAGGPAKQAGADQVTGEDAAGLAERIGYPVLVKAAGGGGGRGLRVVRDPAGLEHAVAVASAEAAAAFGDPRVYLERYVERGRHVEVQLLGDGDSVIHLGDRDCSVQRRYQKLIEEAPAPGLDAGLRDRLRAAAVALGRHLRYRGAGTVEFLVDAERGEFYFLEVNARIQVEHPVTEAITGIDIVAEQIAIAEGRALRLTQDDVAFAGHAIEVRVNAEDPRRDFLPSPGMVTRAVFPATTLTAGNAAGRVRVDTHIQAGAAVSPLYDSLLAKVIAHGADRDDALNELRDALGRCRIEGVTTNVGLQRAVLADGEFAAGGVDTGYLGRFLARDPLGDGQGAAGPAGDMRAGDGQSAGRGAGQAAGSFGARGESAEPVRDDRDGDAGAARG</sequence>
<dbReference type="PROSITE" id="PS50979">
    <property type="entry name" value="BC"/>
    <property type="match status" value="1"/>
</dbReference>
<dbReference type="InterPro" id="IPR011054">
    <property type="entry name" value="Rudment_hybrid_motif"/>
</dbReference>
<name>A0A6P2C432_9ACTN</name>
<evidence type="ECO:0000256" key="5">
    <source>
        <dbReference type="PROSITE-ProRule" id="PRU00409"/>
    </source>
</evidence>
<dbReference type="EMBL" id="RPFW01000002">
    <property type="protein sequence ID" value="TVZ05216.1"/>
    <property type="molecule type" value="Genomic_DNA"/>
</dbReference>
<evidence type="ECO:0000259" key="8">
    <source>
        <dbReference type="PROSITE" id="PS50979"/>
    </source>
</evidence>
<dbReference type="InterPro" id="IPR050856">
    <property type="entry name" value="Biotin_carboxylase_complex"/>
</dbReference>
<dbReference type="GO" id="GO:0016874">
    <property type="term" value="F:ligase activity"/>
    <property type="evidence" value="ECO:0007669"/>
    <property type="project" value="UniProtKB-KW"/>
</dbReference>
<dbReference type="AlphaFoldDB" id="A0A6P2C432"/>
<dbReference type="PROSITE" id="PS50975">
    <property type="entry name" value="ATP_GRASP"/>
    <property type="match status" value="1"/>
</dbReference>
<feature type="region of interest" description="Disordered" evidence="6">
    <location>
        <begin position="499"/>
        <end position="552"/>
    </location>
</feature>
<evidence type="ECO:0000256" key="4">
    <source>
        <dbReference type="ARBA" id="ARBA00023267"/>
    </source>
</evidence>
<dbReference type="InterPro" id="IPR005479">
    <property type="entry name" value="CPAse_ATP-bd"/>
</dbReference>
<feature type="domain" description="Biotin carboxylation" evidence="8">
    <location>
        <begin position="6"/>
        <end position="493"/>
    </location>
</feature>
<feature type="compositionally biased region" description="Basic and acidic residues" evidence="6">
    <location>
        <begin position="534"/>
        <end position="546"/>
    </location>
</feature>
<dbReference type="InterPro" id="IPR005482">
    <property type="entry name" value="Biotin_COase_C"/>
</dbReference>
<feature type="region of interest" description="Disordered" evidence="6">
    <location>
        <begin position="155"/>
        <end position="175"/>
    </location>
</feature>
<dbReference type="GO" id="GO:0005524">
    <property type="term" value="F:ATP binding"/>
    <property type="evidence" value="ECO:0007669"/>
    <property type="project" value="UniProtKB-UniRule"/>
</dbReference>
<dbReference type="SUPFAM" id="SSF51246">
    <property type="entry name" value="Rudiment single hybrid motif"/>
    <property type="match status" value="1"/>
</dbReference>
<evidence type="ECO:0000256" key="2">
    <source>
        <dbReference type="ARBA" id="ARBA00022741"/>
    </source>
</evidence>
<dbReference type="InterPro" id="IPR005481">
    <property type="entry name" value="BC-like_N"/>
</dbReference>
<dbReference type="RefSeq" id="WP_145852919.1">
    <property type="nucleotide sequence ID" value="NZ_RPFW01000002.1"/>
</dbReference>
<gene>
    <name evidence="9" type="ORF">EAS64_11545</name>
</gene>
<organism evidence="9 10">
    <name type="scientific">Trebonia kvetii</name>
    <dbReference type="NCBI Taxonomy" id="2480626"/>
    <lineage>
        <taxon>Bacteria</taxon>
        <taxon>Bacillati</taxon>
        <taxon>Actinomycetota</taxon>
        <taxon>Actinomycetes</taxon>
        <taxon>Streptosporangiales</taxon>
        <taxon>Treboniaceae</taxon>
        <taxon>Trebonia</taxon>
    </lineage>
</organism>
<feature type="domain" description="ATP-grasp" evidence="7">
    <location>
        <begin position="157"/>
        <end position="356"/>
    </location>
</feature>
<dbReference type="Pfam" id="PF00289">
    <property type="entry name" value="Biotin_carb_N"/>
    <property type="match status" value="1"/>
</dbReference>
<dbReference type="PROSITE" id="PS00867">
    <property type="entry name" value="CPSASE_2"/>
    <property type="match status" value="1"/>
</dbReference>
<dbReference type="PANTHER" id="PTHR18866">
    <property type="entry name" value="CARBOXYLASE:PYRUVATE/ACETYL-COA/PROPIONYL-COA CARBOXYLASE"/>
    <property type="match status" value="1"/>
</dbReference>
<dbReference type="PROSITE" id="PS00866">
    <property type="entry name" value="CPSASE_1"/>
    <property type="match status" value="1"/>
</dbReference>
<evidence type="ECO:0000256" key="3">
    <source>
        <dbReference type="ARBA" id="ARBA00022840"/>
    </source>
</evidence>